<proteinExistence type="predicted"/>
<keyword evidence="1" id="KW-0472">Membrane</keyword>
<dbReference type="InterPro" id="IPR029063">
    <property type="entry name" value="SAM-dependent_MTases_sf"/>
</dbReference>
<feature type="domain" description="Methyltransferase type 11" evidence="2">
    <location>
        <begin position="43"/>
        <end position="125"/>
    </location>
</feature>
<feature type="transmembrane region" description="Helical" evidence="1">
    <location>
        <begin position="160"/>
        <end position="181"/>
    </location>
</feature>
<feature type="transmembrane region" description="Helical" evidence="1">
    <location>
        <begin position="193"/>
        <end position="213"/>
    </location>
</feature>
<dbReference type="Pfam" id="PF08241">
    <property type="entry name" value="Methyltransf_11"/>
    <property type="match status" value="1"/>
</dbReference>
<reference evidence="3 4" key="1">
    <citation type="journal article" date="2016" name="Nat. Commun.">
        <title>Thousands of microbial genomes shed light on interconnected biogeochemical processes in an aquifer system.</title>
        <authorList>
            <person name="Anantharaman K."/>
            <person name="Brown C.T."/>
            <person name="Hug L.A."/>
            <person name="Sharon I."/>
            <person name="Castelle C.J."/>
            <person name="Probst A.J."/>
            <person name="Thomas B.C."/>
            <person name="Singh A."/>
            <person name="Wilkins M.J."/>
            <person name="Karaoz U."/>
            <person name="Brodie E.L."/>
            <person name="Williams K.H."/>
            <person name="Hubbard S.S."/>
            <person name="Banfield J.F."/>
        </authorList>
    </citation>
    <scope>NUCLEOTIDE SEQUENCE [LARGE SCALE GENOMIC DNA]</scope>
</reference>
<dbReference type="Gene3D" id="3.40.50.150">
    <property type="entry name" value="Vaccinia Virus protein VP39"/>
    <property type="match status" value="1"/>
</dbReference>
<dbReference type="GO" id="GO:0008757">
    <property type="term" value="F:S-adenosylmethionine-dependent methyltransferase activity"/>
    <property type="evidence" value="ECO:0007669"/>
    <property type="project" value="InterPro"/>
</dbReference>
<evidence type="ECO:0000259" key="2">
    <source>
        <dbReference type="Pfam" id="PF08241"/>
    </source>
</evidence>
<dbReference type="Proteomes" id="UP000177354">
    <property type="component" value="Unassembled WGS sequence"/>
</dbReference>
<gene>
    <name evidence="3" type="ORF">A2777_05870</name>
</gene>
<dbReference type="AlphaFoldDB" id="A0A1F5Z1Y5"/>
<comment type="caution">
    <text evidence="3">The sequence shown here is derived from an EMBL/GenBank/DDBJ whole genome shotgun (WGS) entry which is preliminary data.</text>
</comment>
<evidence type="ECO:0000313" key="4">
    <source>
        <dbReference type="Proteomes" id="UP000177354"/>
    </source>
</evidence>
<protein>
    <recommendedName>
        <fullName evidence="2">Methyltransferase type 11 domain-containing protein</fullName>
    </recommendedName>
</protein>
<evidence type="ECO:0000313" key="3">
    <source>
        <dbReference type="EMBL" id="OGG06479.1"/>
    </source>
</evidence>
<organism evidence="3 4">
    <name type="scientific">Candidatus Gottesmanbacteria bacterium RIFCSPHIGHO2_01_FULL_40_15</name>
    <dbReference type="NCBI Taxonomy" id="1798376"/>
    <lineage>
        <taxon>Bacteria</taxon>
        <taxon>Candidatus Gottesmaniibacteriota</taxon>
    </lineage>
</organism>
<dbReference type="SUPFAM" id="SSF53335">
    <property type="entry name" value="S-adenosyl-L-methionine-dependent methyltransferases"/>
    <property type="match status" value="1"/>
</dbReference>
<accession>A0A1F5Z1Y5</accession>
<name>A0A1F5Z1Y5_9BACT</name>
<keyword evidence="1" id="KW-1133">Transmembrane helix</keyword>
<dbReference type="InterPro" id="IPR013216">
    <property type="entry name" value="Methyltransf_11"/>
</dbReference>
<sequence length="231" mass="26773">MNEYNQKRINPPFWQHDCHILKRLYREIKIEVHRWVNKNSEVLDYGCGPAPYEHLLTGRCSRYIKLDIGKNNSADILVLENEKIPLPDSSWDVILSTQVLEHVADPGFYLSECRRLLKPGGKLILSTHGIWPYHPFPEDYWRFTESGLKKILRDNRFKTVNFKGLIGPFASSVQFTVLLLADFLVKKPFPAKLILVLLSVISNISISVLDSIFPYRKNSDSSLYFLCAEKY</sequence>
<evidence type="ECO:0000256" key="1">
    <source>
        <dbReference type="SAM" id="Phobius"/>
    </source>
</evidence>
<keyword evidence="1" id="KW-0812">Transmembrane</keyword>
<dbReference type="CDD" id="cd02440">
    <property type="entry name" value="AdoMet_MTases"/>
    <property type="match status" value="1"/>
</dbReference>
<dbReference type="EMBL" id="MFJF01000015">
    <property type="protein sequence ID" value="OGG06479.1"/>
    <property type="molecule type" value="Genomic_DNA"/>
</dbReference>